<feature type="transmembrane region" description="Helical" evidence="5">
    <location>
        <begin position="164"/>
        <end position="184"/>
    </location>
</feature>
<dbReference type="AlphaFoldDB" id="A0AAD5WVX4"/>
<keyword evidence="3 5" id="KW-1133">Transmembrane helix</keyword>
<dbReference type="Pfam" id="PF05653">
    <property type="entry name" value="Mg_trans_NIPA"/>
    <property type="match status" value="2"/>
</dbReference>
<comment type="caution">
    <text evidence="6">The sequence shown here is derived from an EMBL/GenBank/DDBJ whole genome shotgun (WGS) entry which is preliminary data.</text>
</comment>
<dbReference type="InterPro" id="IPR037185">
    <property type="entry name" value="EmrE-like"/>
</dbReference>
<comment type="subcellular location">
    <subcellularLocation>
        <location evidence="1">Membrane</location>
        <topology evidence="1">Multi-pass membrane protein</topology>
    </subcellularLocation>
</comment>
<accession>A0AAD5WVX4</accession>
<evidence type="ECO:0000313" key="7">
    <source>
        <dbReference type="Proteomes" id="UP001212841"/>
    </source>
</evidence>
<keyword evidence="2 5" id="KW-0812">Transmembrane</keyword>
<proteinExistence type="predicted"/>
<keyword evidence="4 5" id="KW-0472">Membrane</keyword>
<dbReference type="InterPro" id="IPR008521">
    <property type="entry name" value="Mg_trans_NIPA"/>
</dbReference>
<dbReference type="PANTHER" id="PTHR12570">
    <property type="match status" value="1"/>
</dbReference>
<evidence type="ECO:0000256" key="2">
    <source>
        <dbReference type="ARBA" id="ARBA00022692"/>
    </source>
</evidence>
<dbReference type="PANTHER" id="PTHR12570:SF82">
    <property type="entry name" value="NIPA-LIKE PROTEIN 3"/>
    <property type="match status" value="1"/>
</dbReference>
<dbReference type="SUPFAM" id="SSF103481">
    <property type="entry name" value="Multidrug resistance efflux transporter EmrE"/>
    <property type="match status" value="1"/>
</dbReference>
<dbReference type="Proteomes" id="UP001212841">
    <property type="component" value="Unassembled WGS sequence"/>
</dbReference>
<name>A0AAD5WVX4_9FUNG</name>
<evidence type="ECO:0000256" key="5">
    <source>
        <dbReference type="SAM" id="Phobius"/>
    </source>
</evidence>
<reference evidence="6" key="1">
    <citation type="submission" date="2020-05" db="EMBL/GenBank/DDBJ databases">
        <title>Phylogenomic resolution of chytrid fungi.</title>
        <authorList>
            <person name="Stajich J.E."/>
            <person name="Amses K."/>
            <person name="Simmons R."/>
            <person name="Seto K."/>
            <person name="Myers J."/>
            <person name="Bonds A."/>
            <person name="Quandt C.A."/>
            <person name="Barry K."/>
            <person name="Liu P."/>
            <person name="Grigoriev I."/>
            <person name="Longcore J.E."/>
            <person name="James T.Y."/>
        </authorList>
    </citation>
    <scope>NUCLEOTIDE SEQUENCE</scope>
    <source>
        <strain evidence="6">JEL0318</strain>
    </source>
</reference>
<gene>
    <name evidence="6" type="ORF">HK097_006223</name>
</gene>
<feature type="transmembrane region" description="Helical" evidence="5">
    <location>
        <begin position="236"/>
        <end position="256"/>
    </location>
</feature>
<evidence type="ECO:0000256" key="4">
    <source>
        <dbReference type="ARBA" id="ARBA00023136"/>
    </source>
</evidence>
<feature type="transmembrane region" description="Helical" evidence="5">
    <location>
        <begin position="268"/>
        <end position="285"/>
    </location>
</feature>
<sequence length="333" mass="36482">MYLVCQLFGSVIALAFISPVVLAPLGAAGLIFNVMFSRVFLGTRITGYDWAGTVLIVLGCAIVSTFGSQEPEEKQTIDDLIKLYVRTTFIIYFTLQALVVTCTFIFIKYLEYGAGSFAGWADSAGVVVKRGRRGENQPLLRSEGSLPEAVAPRAKAEEEKHAEIIGILYALLGGLAASETLLLAKSGVELLISSVVHNENQEHGLVSLTILLVLILTLFLQLYCLNRGLHYSLPTLVVPLFYTMYTCFSLINSIIYFDQYNLYSTPDLVSIGSGVAIIVAGVWLLRASQMNGYEEERDVVPRRGPEGDLGRVSVYTNGDEDVDRLLETAEAML</sequence>
<feature type="transmembrane region" description="Helical" evidence="5">
    <location>
        <begin position="89"/>
        <end position="107"/>
    </location>
</feature>
<keyword evidence="7" id="KW-1185">Reference proteome</keyword>
<dbReference type="EMBL" id="JADGJD010002918">
    <property type="protein sequence ID" value="KAJ3027143.1"/>
    <property type="molecule type" value="Genomic_DNA"/>
</dbReference>
<evidence type="ECO:0000256" key="3">
    <source>
        <dbReference type="ARBA" id="ARBA00022989"/>
    </source>
</evidence>
<feature type="non-terminal residue" evidence="6">
    <location>
        <position position="1"/>
    </location>
</feature>
<feature type="transmembrane region" description="Helical" evidence="5">
    <location>
        <begin position="12"/>
        <end position="36"/>
    </location>
</feature>
<evidence type="ECO:0000313" key="6">
    <source>
        <dbReference type="EMBL" id="KAJ3027143.1"/>
    </source>
</evidence>
<feature type="transmembrane region" description="Helical" evidence="5">
    <location>
        <begin position="204"/>
        <end position="224"/>
    </location>
</feature>
<feature type="transmembrane region" description="Helical" evidence="5">
    <location>
        <begin position="48"/>
        <end position="69"/>
    </location>
</feature>
<organism evidence="6 7">
    <name type="scientific">Rhizophlyctis rosea</name>
    <dbReference type="NCBI Taxonomy" id="64517"/>
    <lineage>
        <taxon>Eukaryota</taxon>
        <taxon>Fungi</taxon>
        <taxon>Fungi incertae sedis</taxon>
        <taxon>Chytridiomycota</taxon>
        <taxon>Chytridiomycota incertae sedis</taxon>
        <taxon>Chytridiomycetes</taxon>
        <taxon>Rhizophlyctidales</taxon>
        <taxon>Rhizophlyctidaceae</taxon>
        <taxon>Rhizophlyctis</taxon>
    </lineage>
</organism>
<protein>
    <submittedName>
        <fullName evidence="6">Uncharacterized protein</fullName>
    </submittedName>
</protein>
<dbReference type="GO" id="GO:0016020">
    <property type="term" value="C:membrane"/>
    <property type="evidence" value="ECO:0007669"/>
    <property type="project" value="UniProtKB-SubCell"/>
</dbReference>
<evidence type="ECO:0000256" key="1">
    <source>
        <dbReference type="ARBA" id="ARBA00004141"/>
    </source>
</evidence>
<dbReference type="GO" id="GO:0015095">
    <property type="term" value="F:magnesium ion transmembrane transporter activity"/>
    <property type="evidence" value="ECO:0007669"/>
    <property type="project" value="InterPro"/>
</dbReference>